<keyword evidence="2" id="KW-1185">Reference proteome</keyword>
<accession>A0ACD4NLV8</accession>
<evidence type="ECO:0000313" key="2">
    <source>
        <dbReference type="Proteomes" id="UP001163223"/>
    </source>
</evidence>
<name>A0ACD4NLV8_9HYPH</name>
<protein>
    <submittedName>
        <fullName evidence="1">Uncharacterized protein</fullName>
    </submittedName>
</protein>
<dbReference type="Proteomes" id="UP001163223">
    <property type="component" value="Chromosome"/>
</dbReference>
<dbReference type="EMBL" id="CP113520">
    <property type="protein sequence ID" value="WAJ27806.1"/>
    <property type="molecule type" value="Genomic_DNA"/>
</dbReference>
<organism evidence="1 2">
    <name type="scientific">Antarcticirhabdus aurantiaca</name>
    <dbReference type="NCBI Taxonomy" id="2606717"/>
    <lineage>
        <taxon>Bacteria</taxon>
        <taxon>Pseudomonadati</taxon>
        <taxon>Pseudomonadota</taxon>
        <taxon>Alphaproteobacteria</taxon>
        <taxon>Hyphomicrobiales</taxon>
        <taxon>Aurantimonadaceae</taxon>
        <taxon>Antarcticirhabdus</taxon>
    </lineage>
</organism>
<gene>
    <name evidence="1" type="ORF">OXU80_23665</name>
</gene>
<evidence type="ECO:0000313" key="1">
    <source>
        <dbReference type="EMBL" id="WAJ27806.1"/>
    </source>
</evidence>
<reference evidence="1" key="1">
    <citation type="submission" date="2022-11" db="EMBL/GenBank/DDBJ databases">
        <title>beta-Carotene-producing bacterium, Jeongeuplla avenae sp. nov., alleviates the salt stress of Arabidopsis seedlings.</title>
        <authorList>
            <person name="Jiang L."/>
            <person name="Lee J."/>
        </authorList>
    </citation>
    <scope>NUCLEOTIDE SEQUENCE</scope>
    <source>
        <strain evidence="1">DY_R2A_6</strain>
    </source>
</reference>
<sequence>MSIPGRALSVLALVLAFASPSPAQDAEDAYRIRASIYAGKALVTAASWVGVKNRRTTVKQTFTTPYRSAVALSEAGRSADGTLDGEVTMMVRPFEHAGGLCLDVEISSHTVSQLHHYRSESLLEILPGGGGYGAGGDYCDYEETAEGLLFNLSHGDEEDYGEILVRPETPVREDG</sequence>
<proteinExistence type="predicted"/>